<dbReference type="InterPro" id="IPR003759">
    <property type="entry name" value="Cbl-bd_cap"/>
</dbReference>
<accession>A0A4Y7RVI3</accession>
<feature type="domain" description="B12-binding N-terminal" evidence="4">
    <location>
        <begin position="1"/>
        <end position="85"/>
    </location>
</feature>
<dbReference type="GO" id="GO:0032259">
    <property type="term" value="P:methylation"/>
    <property type="evidence" value="ECO:0007669"/>
    <property type="project" value="UniProtKB-KW"/>
</dbReference>
<keyword evidence="1" id="KW-0479">Metal-binding</keyword>
<dbReference type="SUPFAM" id="SSF47644">
    <property type="entry name" value="Methionine synthase domain"/>
    <property type="match status" value="1"/>
</dbReference>
<protein>
    <submittedName>
        <fullName evidence="5">Methionine synthase</fullName>
        <ecNumber evidence="5">2.1.1.13</ecNumber>
    </submittedName>
</protein>
<reference evidence="5 6" key="1">
    <citation type="journal article" date="2018" name="Environ. Microbiol.">
        <title>Novel energy conservation strategies and behaviour of Pelotomaculum schinkii driving syntrophic propionate catabolism.</title>
        <authorList>
            <person name="Hidalgo-Ahumada C.A.P."/>
            <person name="Nobu M.K."/>
            <person name="Narihiro T."/>
            <person name="Tamaki H."/>
            <person name="Liu W.T."/>
            <person name="Kamagata Y."/>
            <person name="Stams A.J.M."/>
            <person name="Imachi H."/>
            <person name="Sousa D.Z."/>
        </authorList>
    </citation>
    <scope>NUCLEOTIDE SEQUENCE [LARGE SCALE GENOMIC DNA]</scope>
    <source>
        <strain evidence="5 6">MGP</strain>
    </source>
</reference>
<dbReference type="SUPFAM" id="SSF52242">
    <property type="entry name" value="Cobalamin (vitamin B12)-binding domain"/>
    <property type="match status" value="1"/>
</dbReference>
<dbReference type="RefSeq" id="WP_134212544.1">
    <property type="nucleotide sequence ID" value="NZ_QFFZ01000004.1"/>
</dbReference>
<dbReference type="Gene3D" id="1.10.1240.10">
    <property type="entry name" value="Methionine synthase domain"/>
    <property type="match status" value="1"/>
</dbReference>
<dbReference type="Pfam" id="PF02607">
    <property type="entry name" value="B12-binding_2"/>
    <property type="match status" value="1"/>
</dbReference>
<dbReference type="GO" id="GO:0046872">
    <property type="term" value="F:metal ion binding"/>
    <property type="evidence" value="ECO:0007669"/>
    <property type="project" value="UniProtKB-KW"/>
</dbReference>
<keyword evidence="2" id="KW-0170">Cobalt</keyword>
<dbReference type="Pfam" id="PF02310">
    <property type="entry name" value="B12-binding"/>
    <property type="match status" value="1"/>
</dbReference>
<dbReference type="OrthoDB" id="9783599at2"/>
<dbReference type="InterPro" id="IPR050554">
    <property type="entry name" value="Met_Synthase/Corrinoid"/>
</dbReference>
<evidence type="ECO:0000256" key="1">
    <source>
        <dbReference type="ARBA" id="ARBA00022723"/>
    </source>
</evidence>
<name>A0A4Y7RVI3_9FIRM</name>
<organism evidence="5 6">
    <name type="scientific">Pelotomaculum propionicicum</name>
    <dbReference type="NCBI Taxonomy" id="258475"/>
    <lineage>
        <taxon>Bacteria</taxon>
        <taxon>Bacillati</taxon>
        <taxon>Bacillota</taxon>
        <taxon>Clostridia</taxon>
        <taxon>Eubacteriales</taxon>
        <taxon>Desulfotomaculaceae</taxon>
        <taxon>Pelotomaculum</taxon>
    </lineage>
</organism>
<dbReference type="GO" id="GO:0031419">
    <property type="term" value="F:cobalamin binding"/>
    <property type="evidence" value="ECO:0007669"/>
    <property type="project" value="InterPro"/>
</dbReference>
<dbReference type="AlphaFoldDB" id="A0A4Y7RVI3"/>
<feature type="domain" description="B12-binding" evidence="3">
    <location>
        <begin position="85"/>
        <end position="210"/>
    </location>
</feature>
<dbReference type="EC" id="2.1.1.13" evidence="5"/>
<evidence type="ECO:0000313" key="6">
    <source>
        <dbReference type="Proteomes" id="UP000297597"/>
    </source>
</evidence>
<dbReference type="PANTHER" id="PTHR45833">
    <property type="entry name" value="METHIONINE SYNTHASE"/>
    <property type="match status" value="1"/>
</dbReference>
<dbReference type="GO" id="GO:0008705">
    <property type="term" value="F:methionine synthase activity"/>
    <property type="evidence" value="ECO:0007669"/>
    <property type="project" value="UniProtKB-EC"/>
</dbReference>
<dbReference type="InterPro" id="IPR006158">
    <property type="entry name" value="Cobalamin-bd"/>
</dbReference>
<evidence type="ECO:0000259" key="3">
    <source>
        <dbReference type="PROSITE" id="PS51332"/>
    </source>
</evidence>
<gene>
    <name evidence="5" type="primary">metH_2</name>
    <name evidence="5" type="ORF">Pmgp_00666</name>
</gene>
<evidence type="ECO:0000259" key="4">
    <source>
        <dbReference type="PROSITE" id="PS51337"/>
    </source>
</evidence>
<dbReference type="PANTHER" id="PTHR45833:SF1">
    <property type="entry name" value="METHIONINE SYNTHASE"/>
    <property type="match status" value="1"/>
</dbReference>
<dbReference type="GO" id="GO:0046653">
    <property type="term" value="P:tetrahydrofolate metabolic process"/>
    <property type="evidence" value="ECO:0007669"/>
    <property type="project" value="TreeGrafter"/>
</dbReference>
<keyword evidence="5" id="KW-0808">Transferase</keyword>
<dbReference type="Gene3D" id="3.40.50.280">
    <property type="entry name" value="Cobalamin-binding domain"/>
    <property type="match status" value="1"/>
</dbReference>
<proteinExistence type="predicted"/>
<dbReference type="PROSITE" id="PS51337">
    <property type="entry name" value="B12_BINDING_NTER"/>
    <property type="match status" value="1"/>
</dbReference>
<keyword evidence="6" id="KW-1185">Reference proteome</keyword>
<dbReference type="GO" id="GO:0050667">
    <property type="term" value="P:homocysteine metabolic process"/>
    <property type="evidence" value="ECO:0007669"/>
    <property type="project" value="TreeGrafter"/>
</dbReference>
<dbReference type="SMART" id="SM01018">
    <property type="entry name" value="B12-binding_2"/>
    <property type="match status" value="1"/>
</dbReference>
<dbReference type="InterPro" id="IPR036594">
    <property type="entry name" value="Meth_synthase_dom"/>
</dbReference>
<sequence>MINGLIKAIANLEEETTLRLVKEKIASGETPLEIVEQCRKGVEIVGKRYNEEIYYLSDLIMSEEIFRRVMEILEPHFPKNTNQNKYKLIMGTIEGDIHDLGKNIVINLLRSVGFEVRDLGVDVQPEDFVKCVKETGASIIGISVLLTFSINSVKKVMRLLEEAGLRDNMTVVIGGYPVNERIREYTGADYYETDAVKAVELFKRIIMEKE</sequence>
<comment type="caution">
    <text evidence="5">The sequence shown here is derived from an EMBL/GenBank/DDBJ whole genome shotgun (WGS) entry which is preliminary data.</text>
</comment>
<dbReference type="GO" id="GO:0005829">
    <property type="term" value="C:cytosol"/>
    <property type="evidence" value="ECO:0007669"/>
    <property type="project" value="TreeGrafter"/>
</dbReference>
<evidence type="ECO:0000313" key="5">
    <source>
        <dbReference type="EMBL" id="TEB13028.1"/>
    </source>
</evidence>
<dbReference type="Proteomes" id="UP000297597">
    <property type="component" value="Unassembled WGS sequence"/>
</dbReference>
<dbReference type="PROSITE" id="PS51332">
    <property type="entry name" value="B12_BINDING"/>
    <property type="match status" value="1"/>
</dbReference>
<evidence type="ECO:0000256" key="2">
    <source>
        <dbReference type="ARBA" id="ARBA00023285"/>
    </source>
</evidence>
<dbReference type="EMBL" id="QFFZ01000004">
    <property type="protein sequence ID" value="TEB13028.1"/>
    <property type="molecule type" value="Genomic_DNA"/>
</dbReference>
<keyword evidence="5" id="KW-0489">Methyltransferase</keyword>
<dbReference type="InterPro" id="IPR036724">
    <property type="entry name" value="Cobalamin-bd_sf"/>
</dbReference>